<keyword evidence="3" id="KW-1185">Reference proteome</keyword>
<protein>
    <submittedName>
        <fullName evidence="2">Uncharacterized protein</fullName>
    </submittedName>
</protein>
<proteinExistence type="predicted"/>
<sequence length="145" mass="15418">MLVGGLGLVGCAGGMTDHTADPVIVSDPNIDVNALPIGEFTLWWDEPGELLHIYFGGSGVEACDPTPVEVVSDGDEIEMRFDPPAGNDETTCTADLHPYLYQAVFAEPFEVTGAVNAHLVSTDGGDERTVSIDPEPFAPEPWPAY</sequence>
<accession>A0A1R4EW82</accession>
<feature type="region of interest" description="Disordered" evidence="1">
    <location>
        <begin position="123"/>
        <end position="145"/>
    </location>
</feature>
<evidence type="ECO:0000256" key="1">
    <source>
        <dbReference type="SAM" id="MobiDB-lite"/>
    </source>
</evidence>
<gene>
    <name evidence="2" type="ORF">CZ674_01305</name>
</gene>
<evidence type="ECO:0000313" key="3">
    <source>
        <dbReference type="Proteomes" id="UP000195787"/>
    </source>
</evidence>
<dbReference type="AlphaFoldDB" id="A0A1R4EW82"/>
<organism evidence="2 3">
    <name type="scientific">Agrococcus casei LMG 22410</name>
    <dbReference type="NCBI Taxonomy" id="1255656"/>
    <lineage>
        <taxon>Bacteria</taxon>
        <taxon>Bacillati</taxon>
        <taxon>Actinomycetota</taxon>
        <taxon>Actinomycetes</taxon>
        <taxon>Micrococcales</taxon>
        <taxon>Microbacteriaceae</taxon>
        <taxon>Agrococcus</taxon>
    </lineage>
</organism>
<reference evidence="2 3" key="1">
    <citation type="submission" date="2017-02" db="EMBL/GenBank/DDBJ databases">
        <authorList>
            <person name="Peterson S.W."/>
        </authorList>
    </citation>
    <scope>NUCLEOTIDE SEQUENCE [LARGE SCALE GENOMIC DNA]</scope>
    <source>
        <strain evidence="2 3">LMG 22410</strain>
    </source>
</reference>
<name>A0A1R4EW82_9MICO</name>
<dbReference type="EMBL" id="FUHU01000004">
    <property type="protein sequence ID" value="SJM47924.1"/>
    <property type="molecule type" value="Genomic_DNA"/>
</dbReference>
<feature type="compositionally biased region" description="Pro residues" evidence="1">
    <location>
        <begin position="136"/>
        <end position="145"/>
    </location>
</feature>
<dbReference type="Proteomes" id="UP000195787">
    <property type="component" value="Unassembled WGS sequence"/>
</dbReference>
<evidence type="ECO:0000313" key="2">
    <source>
        <dbReference type="EMBL" id="SJM47924.1"/>
    </source>
</evidence>